<dbReference type="GO" id="GO:0005634">
    <property type="term" value="C:nucleus"/>
    <property type="evidence" value="ECO:0007669"/>
    <property type="project" value="TreeGrafter"/>
</dbReference>
<evidence type="ECO:0000256" key="5">
    <source>
        <dbReference type="SAM" id="MobiDB-lite"/>
    </source>
</evidence>
<protein>
    <recommendedName>
        <fullName evidence="7">RING-type domain-containing protein</fullName>
    </recommendedName>
</protein>
<dbReference type="GO" id="GO:0043027">
    <property type="term" value="F:cysteine-type endopeptidase inhibitor activity involved in apoptotic process"/>
    <property type="evidence" value="ECO:0007669"/>
    <property type="project" value="TreeGrafter"/>
</dbReference>
<comment type="similarity">
    <text evidence="1">Belongs to the IAP family.</text>
</comment>
<dbReference type="Gene3D" id="3.30.40.10">
    <property type="entry name" value="Zinc/RING finger domain, C3HC4 (zinc finger)"/>
    <property type="match status" value="1"/>
</dbReference>
<dbReference type="Gene3D" id="1.10.1170.10">
    <property type="entry name" value="Inhibitor Of Apoptosis Protein (2mihbC-IAP-1), Chain A"/>
    <property type="match status" value="2"/>
</dbReference>
<keyword evidence="9" id="KW-1185">Reference proteome</keyword>
<dbReference type="EMBL" id="JAIWYP010000011">
    <property type="protein sequence ID" value="KAH3736568.1"/>
    <property type="molecule type" value="Genomic_DNA"/>
</dbReference>
<dbReference type="SUPFAM" id="SSF57924">
    <property type="entry name" value="Inhibitor of apoptosis (IAP) repeat"/>
    <property type="match status" value="2"/>
</dbReference>
<evidence type="ECO:0000256" key="1">
    <source>
        <dbReference type="ARBA" id="ARBA00006672"/>
    </source>
</evidence>
<keyword evidence="6" id="KW-0472">Membrane</keyword>
<dbReference type="AlphaFoldDB" id="A0A9D4HXN5"/>
<dbReference type="SMART" id="SM00238">
    <property type="entry name" value="BIR"/>
    <property type="match status" value="2"/>
</dbReference>
<feature type="domain" description="RING-type" evidence="7">
    <location>
        <begin position="997"/>
        <end position="1031"/>
    </location>
</feature>
<evidence type="ECO:0000313" key="9">
    <source>
        <dbReference type="Proteomes" id="UP000828390"/>
    </source>
</evidence>
<evidence type="ECO:0000256" key="6">
    <source>
        <dbReference type="SAM" id="Phobius"/>
    </source>
</evidence>
<evidence type="ECO:0000259" key="7">
    <source>
        <dbReference type="PROSITE" id="PS50089"/>
    </source>
</evidence>
<dbReference type="GO" id="GO:0051726">
    <property type="term" value="P:regulation of cell cycle"/>
    <property type="evidence" value="ECO:0007669"/>
    <property type="project" value="TreeGrafter"/>
</dbReference>
<evidence type="ECO:0000313" key="8">
    <source>
        <dbReference type="EMBL" id="KAH3736568.1"/>
    </source>
</evidence>
<dbReference type="GO" id="GO:0005737">
    <property type="term" value="C:cytoplasm"/>
    <property type="evidence" value="ECO:0007669"/>
    <property type="project" value="TreeGrafter"/>
</dbReference>
<dbReference type="PROSITE" id="PS01282">
    <property type="entry name" value="BIR_REPEAT_1"/>
    <property type="match status" value="1"/>
</dbReference>
<feature type="transmembrane region" description="Helical" evidence="6">
    <location>
        <begin position="43"/>
        <end position="61"/>
    </location>
</feature>
<proteinExistence type="inferred from homology"/>
<keyword evidence="2 4" id="KW-0863">Zinc-finger</keyword>
<organism evidence="8 9">
    <name type="scientific">Dreissena polymorpha</name>
    <name type="common">Zebra mussel</name>
    <name type="synonym">Mytilus polymorpha</name>
    <dbReference type="NCBI Taxonomy" id="45954"/>
    <lineage>
        <taxon>Eukaryota</taxon>
        <taxon>Metazoa</taxon>
        <taxon>Spiralia</taxon>
        <taxon>Lophotrochozoa</taxon>
        <taxon>Mollusca</taxon>
        <taxon>Bivalvia</taxon>
        <taxon>Autobranchia</taxon>
        <taxon>Heteroconchia</taxon>
        <taxon>Euheterodonta</taxon>
        <taxon>Imparidentia</taxon>
        <taxon>Neoheterodontei</taxon>
        <taxon>Myida</taxon>
        <taxon>Dreissenoidea</taxon>
        <taxon>Dreissenidae</taxon>
        <taxon>Dreissena</taxon>
    </lineage>
</organism>
<sequence length="1044" mass="119978">MGVDIQTYRCRIGTFSYTSCKKPSSEGNGCKIIQCDERGRTRGSLHTIALVVCLSLYFYHFSCNLRNKAFNKNSISGTAERVMFFFKQQLPSARTVWSVTETMLGEVIGSSMSNLKNIASIVFNNDLLAYVYEHEKSLAPLKTFRMRNKMYCATGALQEKLVHLDRRLKLLRTEIEKNIQLFEELLRVRDVVSIRFLTESLDRSYEKLFVRMSRTKSHSKLVRMLPNLSNIRSNIPKPFQLFAICPTVNDGLACFVHSLFHKFEPCAQSTDFSFEEYIHEELRYVTISSCIDTGPTNLCIDPHQPLRNASEHDAIFIAALGTDTSFNRDEGENEFLYAWDDVMPIRVIKAQLLSSGVEPNPGPVYLTDVEETETDKRLVAKKQTRETYFHFGKVQACTGSIKVGSIFGTKVFKIELNDDLQKGLLNKNNTQAQEFAISRVLDELCNFGKFVELEIPLLFYLRKNIAYMVLPSASWWKDLDAKAVGTIPAGVLAYRNEFRETFFFRDKITISLLDEHISNKRVSSIDFCDLTITNPFGGFHMITCYNACVYPNEGQRNDKPLNQPELKYPTQVSEAQDQHVSDVSDGETSVDEHPSTSHQNETSLYVNQASTFFQDIGSNTSQPDQTERPQVQMNMEHFNHMGDETHFDQNTTVLAQRMGPSLQQRRYPTAKYGSYENERERRETYRGWPLQQPDPQTLCNAGFFFTGQSYDLVRCFCCGIGLKDFTDTDNPLMEHVKHSANCPFILDYFGSRQALERYKQNNVRQDPEDIRRRQRQLYQQQQGRPVTTYRAKHERFRTLSSRLTTFAQWPPHLSQRPEQLAEAGLYYTGVDDHCRCFGCDGGLRKWEPGDDPWIEHCRWFPACPYAREIKGDEFINLIQMSADLVASETASDLHEEVNGNMAALTIDDALAQTIVKKHRQIITYDMGFPLAEVENSVLELFQQGSRDPDIWEIVTRIEVIRERKSVDAKLIRQQPSCAQSTKTLMDQNQRLKSILLCHLCHKNQVNALFLPCTHHKYCMDCTQHKDSCPDCGRAIKEKIRTFMG</sequence>
<dbReference type="InterPro" id="IPR001370">
    <property type="entry name" value="BIR_rpt"/>
</dbReference>
<dbReference type="Proteomes" id="UP000828390">
    <property type="component" value="Unassembled WGS sequence"/>
</dbReference>
<dbReference type="InterPro" id="IPR013083">
    <property type="entry name" value="Znf_RING/FYVE/PHD"/>
</dbReference>
<dbReference type="PANTHER" id="PTHR10044:SF139">
    <property type="entry name" value="DEATH-ASSOCIATED INHIBITOR OF APOPTOSIS 2"/>
    <property type="match status" value="1"/>
</dbReference>
<accession>A0A9D4HXN5</accession>
<keyword evidence="6" id="KW-1133">Transmembrane helix</keyword>
<comment type="caution">
    <text evidence="8">The sequence shown here is derived from an EMBL/GenBank/DDBJ whole genome shotgun (WGS) entry which is preliminary data.</text>
</comment>
<keyword evidence="2 4" id="KW-0479">Metal-binding</keyword>
<dbReference type="GO" id="GO:0008270">
    <property type="term" value="F:zinc ion binding"/>
    <property type="evidence" value="ECO:0007669"/>
    <property type="project" value="UniProtKB-KW"/>
</dbReference>
<evidence type="ECO:0000256" key="3">
    <source>
        <dbReference type="ARBA" id="ARBA00022833"/>
    </source>
</evidence>
<keyword evidence="3" id="KW-0862">Zinc</keyword>
<dbReference type="Pfam" id="PF00653">
    <property type="entry name" value="BIR"/>
    <property type="match status" value="2"/>
</dbReference>
<dbReference type="OrthoDB" id="4034597at2759"/>
<evidence type="ECO:0000256" key="2">
    <source>
        <dbReference type="ARBA" id="ARBA00022771"/>
    </source>
</evidence>
<dbReference type="Pfam" id="PF13920">
    <property type="entry name" value="zf-C3HC4_3"/>
    <property type="match status" value="1"/>
</dbReference>
<keyword evidence="6" id="KW-0812">Transmembrane</keyword>
<dbReference type="InterPro" id="IPR001841">
    <property type="entry name" value="Znf_RING"/>
</dbReference>
<reference evidence="8" key="2">
    <citation type="submission" date="2020-11" db="EMBL/GenBank/DDBJ databases">
        <authorList>
            <person name="McCartney M.A."/>
            <person name="Auch B."/>
            <person name="Kono T."/>
            <person name="Mallez S."/>
            <person name="Becker A."/>
            <person name="Gohl D.M."/>
            <person name="Silverstein K.A.T."/>
            <person name="Koren S."/>
            <person name="Bechman K.B."/>
            <person name="Herman A."/>
            <person name="Abrahante J.E."/>
            <person name="Garbe J."/>
        </authorList>
    </citation>
    <scope>NUCLEOTIDE SEQUENCE</scope>
    <source>
        <strain evidence="8">Duluth1</strain>
        <tissue evidence="8">Whole animal</tissue>
    </source>
</reference>
<name>A0A9D4HXN5_DREPO</name>
<dbReference type="PANTHER" id="PTHR10044">
    <property type="entry name" value="INHIBITOR OF APOPTOSIS"/>
    <property type="match status" value="1"/>
</dbReference>
<evidence type="ECO:0000256" key="4">
    <source>
        <dbReference type="PROSITE-ProRule" id="PRU00175"/>
    </source>
</evidence>
<gene>
    <name evidence="8" type="ORF">DPMN_043139</name>
</gene>
<reference evidence="8" key="1">
    <citation type="journal article" date="2019" name="bioRxiv">
        <title>The Genome of the Zebra Mussel, Dreissena polymorpha: A Resource for Invasive Species Research.</title>
        <authorList>
            <person name="McCartney M.A."/>
            <person name="Auch B."/>
            <person name="Kono T."/>
            <person name="Mallez S."/>
            <person name="Zhang Y."/>
            <person name="Obille A."/>
            <person name="Becker A."/>
            <person name="Abrahante J.E."/>
            <person name="Garbe J."/>
            <person name="Badalamenti J.P."/>
            <person name="Herman A."/>
            <person name="Mangelson H."/>
            <person name="Liachko I."/>
            <person name="Sullivan S."/>
            <person name="Sone E.D."/>
            <person name="Koren S."/>
            <person name="Silverstein K.A.T."/>
            <person name="Beckman K.B."/>
            <person name="Gohl D.M."/>
        </authorList>
    </citation>
    <scope>NUCLEOTIDE SEQUENCE</scope>
    <source>
        <strain evidence="8">Duluth1</strain>
        <tissue evidence="8">Whole animal</tissue>
    </source>
</reference>
<feature type="region of interest" description="Disordered" evidence="5">
    <location>
        <begin position="559"/>
        <end position="600"/>
    </location>
</feature>
<dbReference type="PROSITE" id="PS50143">
    <property type="entry name" value="BIR_REPEAT_2"/>
    <property type="match status" value="2"/>
</dbReference>
<dbReference type="PROSITE" id="PS50089">
    <property type="entry name" value="ZF_RING_2"/>
    <property type="match status" value="1"/>
</dbReference>
<dbReference type="InterPro" id="IPR050784">
    <property type="entry name" value="IAP"/>
</dbReference>
<dbReference type="GO" id="GO:0043066">
    <property type="term" value="P:negative regulation of apoptotic process"/>
    <property type="evidence" value="ECO:0007669"/>
    <property type="project" value="TreeGrafter"/>
</dbReference>
<dbReference type="CDD" id="cd00022">
    <property type="entry name" value="BIR"/>
    <property type="match status" value="2"/>
</dbReference>